<name>A0AB39NDG1_9ACTN</name>
<accession>A0AB39NDG1</accession>
<proteinExistence type="predicted"/>
<sequence length="72" mass="8178">MAIRQARDGGSWRPPSQPLSVQYLHLDDEPIVYTRAATRPGAEICIKRVRRRNPKSRAWCAAVAEAFEEQAE</sequence>
<protein>
    <submittedName>
        <fullName evidence="1">Uncharacterized protein</fullName>
    </submittedName>
</protein>
<gene>
    <name evidence="1" type="ORF">AB5J55_43465</name>
</gene>
<dbReference type="RefSeq" id="WP_369275878.1">
    <property type="nucleotide sequence ID" value="NZ_CP163432.1"/>
</dbReference>
<reference evidence="1" key="1">
    <citation type="submission" date="2024-07" db="EMBL/GenBank/DDBJ databases">
        <authorList>
            <person name="Yu S.T."/>
        </authorList>
    </citation>
    <scope>NUCLEOTIDE SEQUENCE</scope>
    <source>
        <strain evidence="1">R11</strain>
    </source>
</reference>
<organism evidence="1">
    <name type="scientific">Streptomyces sp. R11</name>
    <dbReference type="NCBI Taxonomy" id="3238625"/>
    <lineage>
        <taxon>Bacteria</taxon>
        <taxon>Bacillati</taxon>
        <taxon>Actinomycetota</taxon>
        <taxon>Actinomycetes</taxon>
        <taxon>Kitasatosporales</taxon>
        <taxon>Streptomycetaceae</taxon>
        <taxon>Streptomyces</taxon>
    </lineage>
</organism>
<dbReference type="AlphaFoldDB" id="A0AB39NDG1"/>
<dbReference type="EMBL" id="CP163432">
    <property type="protein sequence ID" value="XDQ15954.1"/>
    <property type="molecule type" value="Genomic_DNA"/>
</dbReference>
<evidence type="ECO:0000313" key="1">
    <source>
        <dbReference type="EMBL" id="XDQ15954.1"/>
    </source>
</evidence>